<proteinExistence type="inferred from homology"/>
<gene>
    <name evidence="7" type="ORF">JZ00_00745</name>
</gene>
<dbReference type="AlphaFoldDB" id="A0A0B1Z708"/>
<feature type="domain" description="LysR substrate-binding" evidence="6">
    <location>
        <begin position="113"/>
        <end position="316"/>
    </location>
</feature>
<sequence length="328" mass="37187">MSFIEPAGRQADTEYRPPSRVPESWLALAASIEPQVAQCFLVSARCGCFMQAARSLNVKATWLRKQLAQLETRLQRSLFNFQGNALALSREGRQLQARLLALAEEDPPPLAEQPQIRLAVAESILHDILGRDLIALLRRNASVRLHIVTLDSDLALHAVSADLVLWLSDCQDAPPGPSFATQTPERLARLDYLPHIAKRYSRPAARPGQLADLDDYMLVQWQPDRHVDSFAPWNTLVEERRAGVAQVQSYGLMLEMIRCCACIGLLPHYMARFDRGLVALPGLFDQPMQRHLWMAVGIEARHTPQVQMLVELIRHTLDERREWFQVPR</sequence>
<dbReference type="PANTHER" id="PTHR30537">
    <property type="entry name" value="HTH-TYPE TRANSCRIPTIONAL REGULATOR"/>
    <property type="match status" value="1"/>
</dbReference>
<dbReference type="InterPro" id="IPR036390">
    <property type="entry name" value="WH_DNA-bd_sf"/>
</dbReference>
<dbReference type="GO" id="GO:0003700">
    <property type="term" value="F:DNA-binding transcription factor activity"/>
    <property type="evidence" value="ECO:0007669"/>
    <property type="project" value="InterPro"/>
</dbReference>
<evidence type="ECO:0000256" key="4">
    <source>
        <dbReference type="ARBA" id="ARBA00023163"/>
    </source>
</evidence>
<keyword evidence="2" id="KW-0805">Transcription regulation</keyword>
<dbReference type="EMBL" id="JQGJ01000001">
    <property type="protein sequence ID" value="KHK66395.1"/>
    <property type="molecule type" value="Genomic_DNA"/>
</dbReference>
<dbReference type="Proteomes" id="UP000030949">
    <property type="component" value="Unassembled WGS sequence"/>
</dbReference>
<dbReference type="InterPro" id="IPR005119">
    <property type="entry name" value="LysR_subst-bd"/>
</dbReference>
<keyword evidence="4" id="KW-0804">Transcription</keyword>
<accession>A0A0B1Z708</accession>
<dbReference type="Pfam" id="PF00126">
    <property type="entry name" value="HTH_1"/>
    <property type="match status" value="1"/>
</dbReference>
<comment type="caution">
    <text evidence="7">The sequence shown here is derived from an EMBL/GenBank/DDBJ whole genome shotgun (WGS) entry which is preliminary data.</text>
</comment>
<feature type="domain" description="HTH lysR-type" evidence="5">
    <location>
        <begin position="38"/>
        <end position="93"/>
    </location>
</feature>
<evidence type="ECO:0000256" key="3">
    <source>
        <dbReference type="ARBA" id="ARBA00023125"/>
    </source>
</evidence>
<dbReference type="Gene3D" id="3.40.190.290">
    <property type="match status" value="1"/>
</dbReference>
<evidence type="ECO:0000259" key="6">
    <source>
        <dbReference type="Pfam" id="PF03466"/>
    </source>
</evidence>
<name>A0A0B1Z708_9PSED</name>
<dbReference type="SUPFAM" id="SSF53850">
    <property type="entry name" value="Periplasmic binding protein-like II"/>
    <property type="match status" value="1"/>
</dbReference>
<keyword evidence="3" id="KW-0238">DNA-binding</keyword>
<dbReference type="SUPFAM" id="SSF46785">
    <property type="entry name" value="Winged helix' DNA-binding domain"/>
    <property type="match status" value="1"/>
</dbReference>
<comment type="similarity">
    <text evidence="1">Belongs to the LysR transcriptional regulatory family.</text>
</comment>
<organism evidence="7 8">
    <name type="scientific">Pseudomonas frederiksbergensis</name>
    <dbReference type="NCBI Taxonomy" id="104087"/>
    <lineage>
        <taxon>Bacteria</taxon>
        <taxon>Pseudomonadati</taxon>
        <taxon>Pseudomonadota</taxon>
        <taxon>Gammaproteobacteria</taxon>
        <taxon>Pseudomonadales</taxon>
        <taxon>Pseudomonadaceae</taxon>
        <taxon>Pseudomonas</taxon>
    </lineage>
</organism>
<evidence type="ECO:0000313" key="7">
    <source>
        <dbReference type="EMBL" id="KHK66395.1"/>
    </source>
</evidence>
<dbReference type="OrthoDB" id="7007402at2"/>
<evidence type="ECO:0000256" key="1">
    <source>
        <dbReference type="ARBA" id="ARBA00009437"/>
    </source>
</evidence>
<evidence type="ECO:0000259" key="5">
    <source>
        <dbReference type="Pfam" id="PF00126"/>
    </source>
</evidence>
<dbReference type="Gene3D" id="1.10.10.10">
    <property type="entry name" value="Winged helix-like DNA-binding domain superfamily/Winged helix DNA-binding domain"/>
    <property type="match status" value="1"/>
</dbReference>
<dbReference type="PANTHER" id="PTHR30537:SF5">
    <property type="entry name" value="HTH-TYPE TRANSCRIPTIONAL ACTIVATOR TTDR-RELATED"/>
    <property type="match status" value="1"/>
</dbReference>
<dbReference type="Pfam" id="PF03466">
    <property type="entry name" value="LysR_substrate"/>
    <property type="match status" value="1"/>
</dbReference>
<dbReference type="InterPro" id="IPR058163">
    <property type="entry name" value="LysR-type_TF_proteobact-type"/>
</dbReference>
<dbReference type="InterPro" id="IPR036388">
    <property type="entry name" value="WH-like_DNA-bd_sf"/>
</dbReference>
<evidence type="ECO:0000313" key="8">
    <source>
        <dbReference type="Proteomes" id="UP000030949"/>
    </source>
</evidence>
<evidence type="ECO:0000256" key="2">
    <source>
        <dbReference type="ARBA" id="ARBA00023015"/>
    </source>
</evidence>
<dbReference type="GO" id="GO:0003677">
    <property type="term" value="F:DNA binding"/>
    <property type="evidence" value="ECO:0007669"/>
    <property type="project" value="UniProtKB-KW"/>
</dbReference>
<dbReference type="InterPro" id="IPR000847">
    <property type="entry name" value="LysR_HTH_N"/>
</dbReference>
<reference evidence="8" key="1">
    <citation type="submission" date="2015-03" db="EMBL/GenBank/DDBJ databases">
        <title>Pseudomonas frederiksbergensis hydrocarbon degrader.</title>
        <authorList>
            <person name="Brown L.M."/>
            <person name="Ruiz O.N."/>
            <person name="Mueller S."/>
            <person name="Gunasekera T.S."/>
        </authorList>
    </citation>
    <scope>NUCLEOTIDE SEQUENCE [LARGE SCALE GENOMIC DNA]</scope>
    <source>
        <strain evidence="8">SI8</strain>
    </source>
</reference>
<protein>
    <submittedName>
        <fullName evidence="7">LysR family transcriptional regulator</fullName>
    </submittedName>
</protein>
<dbReference type="RefSeq" id="WP_039588456.1">
    <property type="nucleotide sequence ID" value="NZ_JQGJ02000002.1"/>
</dbReference>